<protein>
    <submittedName>
        <fullName evidence="2">Uncharacterized protein</fullName>
    </submittedName>
</protein>
<organism evidence="2 3">
    <name type="scientific">Pleurodeles waltl</name>
    <name type="common">Iberian ribbed newt</name>
    <dbReference type="NCBI Taxonomy" id="8319"/>
    <lineage>
        <taxon>Eukaryota</taxon>
        <taxon>Metazoa</taxon>
        <taxon>Chordata</taxon>
        <taxon>Craniata</taxon>
        <taxon>Vertebrata</taxon>
        <taxon>Euteleostomi</taxon>
        <taxon>Amphibia</taxon>
        <taxon>Batrachia</taxon>
        <taxon>Caudata</taxon>
        <taxon>Salamandroidea</taxon>
        <taxon>Salamandridae</taxon>
        <taxon>Pleurodelinae</taxon>
        <taxon>Pleurodeles</taxon>
    </lineage>
</organism>
<keyword evidence="3" id="KW-1185">Reference proteome</keyword>
<evidence type="ECO:0000313" key="2">
    <source>
        <dbReference type="EMBL" id="KAJ1195148.1"/>
    </source>
</evidence>
<comment type="caution">
    <text evidence="2">The sequence shown here is derived from an EMBL/GenBank/DDBJ whole genome shotgun (WGS) entry which is preliminary data.</text>
</comment>
<feature type="region of interest" description="Disordered" evidence="1">
    <location>
        <begin position="17"/>
        <end position="122"/>
    </location>
</feature>
<evidence type="ECO:0000256" key="1">
    <source>
        <dbReference type="SAM" id="MobiDB-lite"/>
    </source>
</evidence>
<dbReference type="EMBL" id="JANPWB010000004">
    <property type="protein sequence ID" value="KAJ1195148.1"/>
    <property type="molecule type" value="Genomic_DNA"/>
</dbReference>
<gene>
    <name evidence="2" type="ORF">NDU88_004429</name>
</gene>
<dbReference type="Proteomes" id="UP001066276">
    <property type="component" value="Chromosome 2_2"/>
</dbReference>
<dbReference type="AlphaFoldDB" id="A0AAV7V1S0"/>
<evidence type="ECO:0000313" key="3">
    <source>
        <dbReference type="Proteomes" id="UP001066276"/>
    </source>
</evidence>
<name>A0AAV7V1S0_PLEWA</name>
<reference evidence="2" key="1">
    <citation type="journal article" date="2022" name="bioRxiv">
        <title>Sequencing and chromosome-scale assembly of the giantPleurodeles waltlgenome.</title>
        <authorList>
            <person name="Brown T."/>
            <person name="Elewa A."/>
            <person name="Iarovenko S."/>
            <person name="Subramanian E."/>
            <person name="Araus A.J."/>
            <person name="Petzold A."/>
            <person name="Susuki M."/>
            <person name="Suzuki K.-i.T."/>
            <person name="Hayashi T."/>
            <person name="Toyoda A."/>
            <person name="Oliveira C."/>
            <person name="Osipova E."/>
            <person name="Leigh N.D."/>
            <person name="Simon A."/>
            <person name="Yun M.H."/>
        </authorList>
    </citation>
    <scope>NUCLEOTIDE SEQUENCE</scope>
    <source>
        <strain evidence="2">20211129_DDA</strain>
        <tissue evidence="2">Liver</tissue>
    </source>
</reference>
<proteinExistence type="predicted"/>
<feature type="compositionally biased region" description="Basic residues" evidence="1">
    <location>
        <begin position="90"/>
        <end position="106"/>
    </location>
</feature>
<sequence>MDVPWQRSIPGFQEPHILVAGEPWPPNPLTAGLSHGKRRREAPATRRTPGMATLHPAGNPTSRSEKTAAHGVTTPQQTRAAQGRRESVRGRHKARGSWRTKAQQHRGKSDGRLYKHKAEQKD</sequence>
<feature type="compositionally biased region" description="Basic and acidic residues" evidence="1">
    <location>
        <begin position="107"/>
        <end position="122"/>
    </location>
</feature>
<accession>A0AAV7V1S0</accession>